<dbReference type="CDD" id="cd00616">
    <property type="entry name" value="AHBA_syn"/>
    <property type="match status" value="1"/>
</dbReference>
<dbReference type="GO" id="GO:0030170">
    <property type="term" value="F:pyridoxal phosphate binding"/>
    <property type="evidence" value="ECO:0007669"/>
    <property type="project" value="TreeGrafter"/>
</dbReference>
<dbReference type="PIRSF" id="PIRSF000390">
    <property type="entry name" value="PLP_StrS"/>
    <property type="match status" value="1"/>
</dbReference>
<keyword evidence="6" id="KW-0032">Aminotransferase</keyword>
<dbReference type="SUPFAM" id="SSF53383">
    <property type="entry name" value="PLP-dependent transferases"/>
    <property type="match status" value="1"/>
</dbReference>
<dbReference type="Pfam" id="PF01041">
    <property type="entry name" value="DegT_DnrJ_EryC1"/>
    <property type="match status" value="1"/>
</dbReference>
<sequence length="368" mass="40258">MIPLFKVAMSGRASAAVAGVLAGGHIGQGAKVEEFEDALRERLGTRFVSTVNSGTSGLQLALKLAARNGGEVLSTPLTFVATNWAILAAGLRIRWVDVDPATLNADLDDMAAKVSARTAAIMVVHWAGYPVDLARVSEIADECERRYGTRPMIIEDCAQAWGATYAGRPLGNHGNVAVYSFQAIKQVTSGDGGLVVCPDEESHRRGRLIRWFGLDRDPDATPRSEQDISEWGLKFHMNDISAAIGLANLDGAGERVERHRSNAAYYDRELKDVQGLERVRPAPGSEPSYWVYPVKVKRRDDFVARLSAAGIAAGHIDARNDRHSCVAEYAEPLPKLDAVHDRIVCLPVGWWLSEQDREHIVNTIRNGW</sequence>
<evidence type="ECO:0000256" key="5">
    <source>
        <dbReference type="SAM" id="SignalP"/>
    </source>
</evidence>
<evidence type="ECO:0000313" key="6">
    <source>
        <dbReference type="EMBL" id="RBQ20787.1"/>
    </source>
</evidence>
<comment type="similarity">
    <text evidence="4">Belongs to the DegT/DnrJ/EryC1 family.</text>
</comment>
<dbReference type="InterPro" id="IPR015422">
    <property type="entry name" value="PyrdxlP-dep_Trfase_small"/>
</dbReference>
<evidence type="ECO:0000256" key="2">
    <source>
        <dbReference type="PIRSR" id="PIRSR000390-1"/>
    </source>
</evidence>
<accession>A0A366M416</accession>
<evidence type="ECO:0000313" key="7">
    <source>
        <dbReference type="Proteomes" id="UP000253303"/>
    </source>
</evidence>
<dbReference type="GO" id="GO:0000271">
    <property type="term" value="P:polysaccharide biosynthetic process"/>
    <property type="evidence" value="ECO:0007669"/>
    <property type="project" value="TreeGrafter"/>
</dbReference>
<feature type="chain" id="PRO_5016969004" evidence="5">
    <location>
        <begin position="16"/>
        <end position="368"/>
    </location>
</feature>
<dbReference type="InterPro" id="IPR015424">
    <property type="entry name" value="PyrdxlP-dep_Trfase"/>
</dbReference>
<organism evidence="6 7">
    <name type="scientific">Spongiactinospora rosea</name>
    <dbReference type="NCBI Taxonomy" id="2248750"/>
    <lineage>
        <taxon>Bacteria</taxon>
        <taxon>Bacillati</taxon>
        <taxon>Actinomycetota</taxon>
        <taxon>Actinomycetes</taxon>
        <taxon>Streptosporangiales</taxon>
        <taxon>Streptosporangiaceae</taxon>
        <taxon>Spongiactinospora</taxon>
    </lineage>
</organism>
<dbReference type="InterPro" id="IPR000653">
    <property type="entry name" value="DegT/StrS_aminotransferase"/>
</dbReference>
<keyword evidence="7" id="KW-1185">Reference proteome</keyword>
<dbReference type="EMBL" id="QMEY01000002">
    <property type="protein sequence ID" value="RBQ20787.1"/>
    <property type="molecule type" value="Genomic_DNA"/>
</dbReference>
<dbReference type="InterPro" id="IPR015421">
    <property type="entry name" value="PyrdxlP-dep_Trfase_major"/>
</dbReference>
<dbReference type="AlphaFoldDB" id="A0A366M416"/>
<comment type="caution">
    <text evidence="6">The sequence shown here is derived from an EMBL/GenBank/DDBJ whole genome shotgun (WGS) entry which is preliminary data.</text>
</comment>
<proteinExistence type="inferred from homology"/>
<feature type="modified residue" description="N6-(pyridoxal phosphate)lysine" evidence="3">
    <location>
        <position position="185"/>
    </location>
</feature>
<comment type="cofactor">
    <cofactor evidence="1">
        <name>pyridoxal 5'-phosphate</name>
        <dbReference type="ChEBI" id="CHEBI:597326"/>
    </cofactor>
</comment>
<feature type="signal peptide" evidence="5">
    <location>
        <begin position="1"/>
        <end position="15"/>
    </location>
</feature>
<gene>
    <name evidence="6" type="ORF">DP939_06835</name>
</gene>
<evidence type="ECO:0000256" key="4">
    <source>
        <dbReference type="RuleBase" id="RU004508"/>
    </source>
</evidence>
<dbReference type="OrthoDB" id="9804264at2"/>
<dbReference type="PANTHER" id="PTHR30244">
    <property type="entry name" value="TRANSAMINASE"/>
    <property type="match status" value="1"/>
</dbReference>
<dbReference type="PANTHER" id="PTHR30244:SF34">
    <property type="entry name" value="DTDP-4-AMINO-4,6-DIDEOXYGALACTOSE TRANSAMINASE"/>
    <property type="match status" value="1"/>
</dbReference>
<name>A0A366M416_9ACTN</name>
<feature type="active site" description="Proton acceptor" evidence="2">
    <location>
        <position position="185"/>
    </location>
</feature>
<dbReference type="Proteomes" id="UP000253303">
    <property type="component" value="Unassembled WGS sequence"/>
</dbReference>
<dbReference type="Gene3D" id="3.90.1150.10">
    <property type="entry name" value="Aspartate Aminotransferase, domain 1"/>
    <property type="match status" value="1"/>
</dbReference>
<evidence type="ECO:0000256" key="3">
    <source>
        <dbReference type="PIRSR" id="PIRSR000390-2"/>
    </source>
</evidence>
<keyword evidence="3 4" id="KW-0663">Pyridoxal phosphate</keyword>
<dbReference type="GO" id="GO:0008483">
    <property type="term" value="F:transaminase activity"/>
    <property type="evidence" value="ECO:0007669"/>
    <property type="project" value="UniProtKB-KW"/>
</dbReference>
<evidence type="ECO:0000256" key="1">
    <source>
        <dbReference type="ARBA" id="ARBA00001933"/>
    </source>
</evidence>
<dbReference type="Gene3D" id="3.40.640.10">
    <property type="entry name" value="Type I PLP-dependent aspartate aminotransferase-like (Major domain)"/>
    <property type="match status" value="1"/>
</dbReference>
<keyword evidence="6" id="KW-0808">Transferase</keyword>
<reference evidence="6 7" key="1">
    <citation type="submission" date="2018-06" db="EMBL/GenBank/DDBJ databases">
        <title>Sphaerisporangium craniellae sp. nov., isolated from a marine sponge in the South China Sea.</title>
        <authorList>
            <person name="Li L."/>
        </authorList>
    </citation>
    <scope>NUCLEOTIDE SEQUENCE [LARGE SCALE GENOMIC DNA]</scope>
    <source>
        <strain evidence="6 7">LHW63015</strain>
    </source>
</reference>
<protein>
    <submittedName>
        <fullName evidence="6">DegT/DnrJ/EryC1/StrS family aminotransferase</fullName>
    </submittedName>
</protein>
<keyword evidence="5" id="KW-0732">Signal</keyword>
<dbReference type="RefSeq" id="WP_113979744.1">
    <property type="nucleotide sequence ID" value="NZ_QMEY01000002.1"/>
</dbReference>